<feature type="domain" description="Thioredoxin" evidence="10">
    <location>
        <begin position="402"/>
        <end position="544"/>
    </location>
</feature>
<feature type="transmembrane region" description="Helical" evidence="8">
    <location>
        <begin position="316"/>
        <end position="346"/>
    </location>
</feature>
<dbReference type="SUPFAM" id="SSF74863">
    <property type="entry name" value="Thiol:disulfide interchange protein DsbD, N-terminal domain (DsbD-alpha)"/>
    <property type="match status" value="1"/>
</dbReference>
<dbReference type="Gene3D" id="2.60.40.1250">
    <property type="entry name" value="Thiol:disulfide interchange protein DsbD, N-terminal domain"/>
    <property type="match status" value="1"/>
</dbReference>
<dbReference type="Proteomes" id="UP000215188">
    <property type="component" value="Unassembled WGS sequence"/>
</dbReference>
<organism evidence="11 12">
    <name type="scientific">Polynucleobacter cosmopolitanus</name>
    <dbReference type="NCBI Taxonomy" id="351345"/>
    <lineage>
        <taxon>Bacteria</taxon>
        <taxon>Pseudomonadati</taxon>
        <taxon>Pseudomonadota</taxon>
        <taxon>Betaproteobacteria</taxon>
        <taxon>Burkholderiales</taxon>
        <taxon>Burkholderiaceae</taxon>
        <taxon>Polynucleobacter</taxon>
    </lineage>
</organism>
<dbReference type="InterPro" id="IPR035671">
    <property type="entry name" value="DsbD_gamma"/>
</dbReference>
<evidence type="ECO:0000256" key="6">
    <source>
        <dbReference type="ARBA" id="ARBA00023136"/>
    </source>
</evidence>
<dbReference type="Pfam" id="PF11412">
    <property type="entry name" value="DsbD_N"/>
    <property type="match status" value="1"/>
</dbReference>
<evidence type="ECO:0000256" key="2">
    <source>
        <dbReference type="ARBA" id="ARBA00022475"/>
    </source>
</evidence>
<dbReference type="RefSeq" id="WP_089515013.1">
    <property type="nucleotide sequence ID" value="NZ_NJGG01000001.1"/>
</dbReference>
<dbReference type="InterPro" id="IPR036249">
    <property type="entry name" value="Thioredoxin-like_sf"/>
</dbReference>
<evidence type="ECO:0000313" key="11">
    <source>
        <dbReference type="EMBL" id="OXL15985.1"/>
    </source>
</evidence>
<feature type="transmembrane region" description="Helical" evidence="8">
    <location>
        <begin position="352"/>
        <end position="375"/>
    </location>
</feature>
<dbReference type="PANTHER" id="PTHR32234">
    <property type="entry name" value="THIOL:DISULFIDE INTERCHANGE PROTEIN DSBD"/>
    <property type="match status" value="1"/>
</dbReference>
<keyword evidence="3 8" id="KW-0812">Transmembrane</keyword>
<keyword evidence="6 8" id="KW-0472">Membrane</keyword>
<dbReference type="Pfam" id="PF02683">
    <property type="entry name" value="DsbD_TM"/>
    <property type="match status" value="1"/>
</dbReference>
<comment type="subcellular location">
    <subcellularLocation>
        <location evidence="1">Cell membrane</location>
        <topology evidence="1">Multi-pass membrane protein</topology>
    </subcellularLocation>
</comment>
<evidence type="ECO:0000256" key="4">
    <source>
        <dbReference type="ARBA" id="ARBA00022748"/>
    </source>
</evidence>
<dbReference type="GO" id="GO:0017004">
    <property type="term" value="P:cytochrome complex assembly"/>
    <property type="evidence" value="ECO:0007669"/>
    <property type="project" value="UniProtKB-KW"/>
</dbReference>
<keyword evidence="4" id="KW-0201">Cytochrome c-type biogenesis</keyword>
<dbReference type="GO" id="GO:0015035">
    <property type="term" value="F:protein-disulfide reductase activity"/>
    <property type="evidence" value="ECO:0007669"/>
    <property type="project" value="TreeGrafter"/>
</dbReference>
<sequence length="544" mass="59195">MIKKLLITIALLFGATAAQAQNFLAPEQAFQVSAEYQSKQKIILNVKPAKGYYIYRESIKFKLVKNNGDFSLGAPQLPQGKIKFDENFGKELETYPKDFSILLPLVNNKDASGMILSMELQGCADKGICYPPMELRFTLSGLQSVVNGVLYEETAEAESGLPKKLGLADLWSARDDAGLLTGMLQNISPIILLGSFFILGLAMALTPCVLPMLPIMSSVIFGSKTNRHRDISKFRSSVLALSYVFGMAIMYSVAGMITAALGANIQAWLQNPWVLSVFALMLLALAASLFGFYELRLPQSIHNKIDRIAGKQEGGSVIGAFMLGAISTLIASPCVTAPLAGVLAFIAQTGSIPMGGILLFVMALGMGLPLMLLAIGAKGIIPKAGAWMTVVQKLFGVMLVALAVWVAMPIFTSSKTSSNEAIHQLESGLVVQRVTNSAQLDALLNQAKQKGQPVLLDFYADWCVTCKEMELLTFSNEKVKAALSTYQLIQIDVTKNTVEHQRILKQYALFGPPAILFFDANGDEKIARRVIGFMKAERFLERLQ</sequence>
<dbReference type="OrthoDB" id="9811036at2"/>
<evidence type="ECO:0000256" key="3">
    <source>
        <dbReference type="ARBA" id="ARBA00022692"/>
    </source>
</evidence>
<keyword evidence="5 8" id="KW-1133">Transmembrane helix</keyword>
<feature type="signal peptide" evidence="9">
    <location>
        <begin position="1"/>
        <end position="20"/>
    </location>
</feature>
<gene>
    <name evidence="11" type="ORF">AOC33_02520</name>
</gene>
<evidence type="ECO:0000259" key="10">
    <source>
        <dbReference type="PROSITE" id="PS51352"/>
    </source>
</evidence>
<dbReference type="SUPFAM" id="SSF52833">
    <property type="entry name" value="Thioredoxin-like"/>
    <property type="match status" value="1"/>
</dbReference>
<keyword evidence="7" id="KW-0676">Redox-active center</keyword>
<evidence type="ECO:0000256" key="7">
    <source>
        <dbReference type="ARBA" id="ARBA00023284"/>
    </source>
</evidence>
<proteinExistence type="predicted"/>
<feature type="transmembrane region" description="Helical" evidence="8">
    <location>
        <begin position="273"/>
        <end position="295"/>
    </location>
</feature>
<dbReference type="InterPro" id="IPR036929">
    <property type="entry name" value="DsbDN_sf"/>
</dbReference>
<keyword evidence="9" id="KW-0732">Signal</keyword>
<dbReference type="Pfam" id="PF13899">
    <property type="entry name" value="Thioredoxin_7"/>
    <property type="match status" value="1"/>
</dbReference>
<dbReference type="InterPro" id="IPR017937">
    <property type="entry name" value="Thioredoxin_CS"/>
</dbReference>
<feature type="transmembrane region" description="Helical" evidence="8">
    <location>
        <begin position="237"/>
        <end position="261"/>
    </location>
</feature>
<dbReference type="InterPro" id="IPR013766">
    <property type="entry name" value="Thioredoxin_domain"/>
</dbReference>
<dbReference type="InterPro" id="IPR028250">
    <property type="entry name" value="DsbDN"/>
</dbReference>
<dbReference type="Gene3D" id="3.40.30.10">
    <property type="entry name" value="Glutaredoxin"/>
    <property type="match status" value="1"/>
</dbReference>
<dbReference type="AlphaFoldDB" id="A0A229FVI0"/>
<dbReference type="GO" id="GO:0005886">
    <property type="term" value="C:plasma membrane"/>
    <property type="evidence" value="ECO:0007669"/>
    <property type="project" value="UniProtKB-SubCell"/>
</dbReference>
<feature type="transmembrane region" description="Helical" evidence="8">
    <location>
        <begin position="190"/>
        <end position="216"/>
    </location>
</feature>
<dbReference type="NCBIfam" id="NF001419">
    <property type="entry name" value="PRK00293.1"/>
    <property type="match status" value="1"/>
</dbReference>
<dbReference type="PROSITE" id="PS51352">
    <property type="entry name" value="THIOREDOXIN_2"/>
    <property type="match status" value="1"/>
</dbReference>
<evidence type="ECO:0000256" key="5">
    <source>
        <dbReference type="ARBA" id="ARBA00022989"/>
    </source>
</evidence>
<comment type="caution">
    <text evidence="11">The sequence shown here is derived from an EMBL/GenBank/DDBJ whole genome shotgun (WGS) entry which is preliminary data.</text>
</comment>
<dbReference type="PANTHER" id="PTHR32234:SF0">
    <property type="entry name" value="THIOL:DISULFIDE INTERCHANGE PROTEIN DSBD"/>
    <property type="match status" value="1"/>
</dbReference>
<keyword evidence="2" id="KW-1003">Cell membrane</keyword>
<feature type="chain" id="PRO_5013371008" evidence="9">
    <location>
        <begin position="21"/>
        <end position="544"/>
    </location>
</feature>
<dbReference type="EMBL" id="NJGG01000001">
    <property type="protein sequence ID" value="OXL15985.1"/>
    <property type="molecule type" value="Genomic_DNA"/>
</dbReference>
<name>A0A229FVI0_9BURK</name>
<evidence type="ECO:0000256" key="8">
    <source>
        <dbReference type="SAM" id="Phobius"/>
    </source>
</evidence>
<feature type="transmembrane region" description="Helical" evidence="8">
    <location>
        <begin position="387"/>
        <end position="408"/>
    </location>
</feature>
<accession>A0A229FVI0</accession>
<protein>
    <submittedName>
        <fullName evidence="11">Protein-disulfide reductase</fullName>
    </submittedName>
</protein>
<dbReference type="CDD" id="cd02953">
    <property type="entry name" value="DsbDgamma"/>
    <property type="match status" value="1"/>
</dbReference>
<dbReference type="GO" id="GO:0045454">
    <property type="term" value="P:cell redox homeostasis"/>
    <property type="evidence" value="ECO:0007669"/>
    <property type="project" value="TreeGrafter"/>
</dbReference>
<keyword evidence="12" id="KW-1185">Reference proteome</keyword>
<reference evidence="11 12" key="1">
    <citation type="submission" date="2017-06" db="EMBL/GenBank/DDBJ databases">
        <title>Reclassification of a Polynucleobacter cosmopolitanus strain isolated from tropical Lake Victoria as Polynucleobacter victoriensis comb. nov.</title>
        <authorList>
            <person name="Hahn M.W."/>
        </authorList>
    </citation>
    <scope>NUCLEOTIDE SEQUENCE [LARGE SCALE GENOMIC DNA]</scope>
    <source>
        <strain evidence="11 12">MWH-MoIso2</strain>
    </source>
</reference>
<dbReference type="PROSITE" id="PS00194">
    <property type="entry name" value="THIOREDOXIN_1"/>
    <property type="match status" value="1"/>
</dbReference>
<evidence type="ECO:0000313" key="12">
    <source>
        <dbReference type="Proteomes" id="UP000215188"/>
    </source>
</evidence>
<evidence type="ECO:0000256" key="9">
    <source>
        <dbReference type="SAM" id="SignalP"/>
    </source>
</evidence>
<dbReference type="InterPro" id="IPR003834">
    <property type="entry name" value="Cyt_c_assmbl_TM_dom"/>
</dbReference>
<evidence type="ECO:0000256" key="1">
    <source>
        <dbReference type="ARBA" id="ARBA00004651"/>
    </source>
</evidence>